<dbReference type="Pfam" id="PF06750">
    <property type="entry name" value="A24_N_bact"/>
    <property type="match status" value="1"/>
</dbReference>
<dbReference type="GO" id="GO:0004190">
    <property type="term" value="F:aspartic-type endopeptidase activity"/>
    <property type="evidence" value="ECO:0007669"/>
    <property type="project" value="InterPro"/>
</dbReference>
<feature type="transmembrane region" description="Helical" evidence="7">
    <location>
        <begin position="93"/>
        <end position="116"/>
    </location>
</feature>
<dbReference type="GO" id="GO:0006465">
    <property type="term" value="P:signal peptide processing"/>
    <property type="evidence" value="ECO:0007669"/>
    <property type="project" value="TreeGrafter"/>
</dbReference>
<evidence type="ECO:0000259" key="9">
    <source>
        <dbReference type="Pfam" id="PF06750"/>
    </source>
</evidence>
<evidence type="ECO:0000313" key="10">
    <source>
        <dbReference type="EMBL" id="PIS21478.1"/>
    </source>
</evidence>
<feature type="domain" description="Prepilin peptidase A24 N-terminal" evidence="9">
    <location>
        <begin position="11"/>
        <end position="92"/>
    </location>
</feature>
<feature type="transmembrane region" description="Helical" evidence="7">
    <location>
        <begin position="181"/>
        <end position="200"/>
    </location>
</feature>
<dbReference type="AlphaFoldDB" id="A0A2H0XBK3"/>
<dbReference type="Proteomes" id="UP000231098">
    <property type="component" value="Unassembled WGS sequence"/>
</dbReference>
<feature type="domain" description="Prepilin type IV endopeptidase peptidase" evidence="8">
    <location>
        <begin position="104"/>
        <end position="200"/>
    </location>
</feature>
<keyword evidence="5 7" id="KW-1133">Transmembrane helix</keyword>
<evidence type="ECO:0000256" key="1">
    <source>
        <dbReference type="ARBA" id="ARBA00004651"/>
    </source>
</evidence>
<evidence type="ECO:0000256" key="3">
    <source>
        <dbReference type="ARBA" id="ARBA00022475"/>
    </source>
</evidence>
<dbReference type="PANTHER" id="PTHR30487:SF0">
    <property type="entry name" value="PREPILIN LEADER PEPTIDASE_N-METHYLTRANSFERASE-RELATED"/>
    <property type="match status" value="1"/>
</dbReference>
<dbReference type="InterPro" id="IPR050882">
    <property type="entry name" value="Prepilin_peptidase/N-MTase"/>
</dbReference>
<dbReference type="Gene3D" id="1.20.120.1220">
    <property type="match status" value="1"/>
</dbReference>
<keyword evidence="3" id="KW-1003">Cell membrane</keyword>
<gene>
    <name evidence="10" type="ORF">COT51_02445</name>
</gene>
<reference evidence="11" key="1">
    <citation type="submission" date="2017-09" db="EMBL/GenBank/DDBJ databases">
        <title>Depth-based differentiation of microbial function through sediment-hosted aquifers and enrichment of novel symbionts in the deep terrestrial subsurface.</title>
        <authorList>
            <person name="Probst A.J."/>
            <person name="Ladd B."/>
            <person name="Jarett J.K."/>
            <person name="Geller-Mcgrath D.E."/>
            <person name="Sieber C.M.K."/>
            <person name="Emerson J.B."/>
            <person name="Anantharaman K."/>
            <person name="Thomas B.C."/>
            <person name="Malmstrom R."/>
            <person name="Stieglmeier M."/>
            <person name="Klingl A."/>
            <person name="Woyke T."/>
            <person name="Ryan C.M."/>
            <person name="Banfield J.F."/>
        </authorList>
    </citation>
    <scope>NUCLEOTIDE SEQUENCE [LARGE SCALE GENOMIC DNA]</scope>
</reference>
<comment type="subcellular location">
    <subcellularLocation>
        <location evidence="1">Cell membrane</location>
        <topology evidence="1">Multi-pass membrane protein</topology>
    </subcellularLocation>
</comment>
<evidence type="ECO:0000256" key="5">
    <source>
        <dbReference type="ARBA" id="ARBA00022989"/>
    </source>
</evidence>
<proteinExistence type="inferred from homology"/>
<evidence type="ECO:0000313" key="11">
    <source>
        <dbReference type="Proteomes" id="UP000231098"/>
    </source>
</evidence>
<protein>
    <submittedName>
        <fullName evidence="10">Prepilin peptidase</fullName>
    </submittedName>
</protein>
<feature type="transmembrane region" description="Helical" evidence="7">
    <location>
        <begin position="122"/>
        <end position="141"/>
    </location>
</feature>
<feature type="transmembrane region" description="Helical" evidence="7">
    <location>
        <begin position="6"/>
        <end position="27"/>
    </location>
</feature>
<dbReference type="InterPro" id="IPR010627">
    <property type="entry name" value="Prepilin_pept_A24_N"/>
</dbReference>
<keyword evidence="4 7" id="KW-0812">Transmembrane</keyword>
<sequence length="201" mass="22713">MNYLVYMILFLLGSAVGSFLNVLIDCLPFDKKFINRRSVCDHCHKILSPIDLIPVFSYLFLFGKCRFCGKKINIQYPLVELTTGLLFLFSFHYYFSITSYVLALIIISLSVAIFMIDLKYSLVLDALSYPAIFFALGYTIFNNLQDPRIILNNVLGSLLAGLFFWFLWAVTKGKGMGEGDILIAIFIGLLTGYPVILVALL</sequence>
<evidence type="ECO:0000256" key="7">
    <source>
        <dbReference type="SAM" id="Phobius"/>
    </source>
</evidence>
<dbReference type="InterPro" id="IPR000045">
    <property type="entry name" value="Prepilin_IV_endopep_pep"/>
</dbReference>
<organism evidence="10 11">
    <name type="scientific">candidate division WWE3 bacterium CG08_land_8_20_14_0_20_41_15</name>
    <dbReference type="NCBI Taxonomy" id="1975086"/>
    <lineage>
        <taxon>Bacteria</taxon>
        <taxon>Katanobacteria</taxon>
    </lineage>
</organism>
<comment type="caution">
    <text evidence="10">The sequence shown here is derived from an EMBL/GenBank/DDBJ whole genome shotgun (WGS) entry which is preliminary data.</text>
</comment>
<feature type="transmembrane region" description="Helical" evidence="7">
    <location>
        <begin position="150"/>
        <end position="169"/>
    </location>
</feature>
<accession>A0A2H0XBK3</accession>
<evidence type="ECO:0000256" key="4">
    <source>
        <dbReference type="ARBA" id="ARBA00022692"/>
    </source>
</evidence>
<name>A0A2H0XBK3_UNCKA</name>
<evidence type="ECO:0000256" key="6">
    <source>
        <dbReference type="ARBA" id="ARBA00023136"/>
    </source>
</evidence>
<keyword evidence="6 7" id="KW-0472">Membrane</keyword>
<feature type="non-terminal residue" evidence="10">
    <location>
        <position position="201"/>
    </location>
</feature>
<evidence type="ECO:0000259" key="8">
    <source>
        <dbReference type="Pfam" id="PF01478"/>
    </source>
</evidence>
<dbReference type="GO" id="GO:0005886">
    <property type="term" value="C:plasma membrane"/>
    <property type="evidence" value="ECO:0007669"/>
    <property type="project" value="UniProtKB-SubCell"/>
</dbReference>
<dbReference type="PANTHER" id="PTHR30487">
    <property type="entry name" value="TYPE 4 PREPILIN-LIKE PROTEINS LEADER PEPTIDE-PROCESSING ENZYME"/>
    <property type="match status" value="1"/>
</dbReference>
<dbReference type="Pfam" id="PF01478">
    <property type="entry name" value="Peptidase_A24"/>
    <property type="match status" value="1"/>
</dbReference>
<evidence type="ECO:0000256" key="2">
    <source>
        <dbReference type="ARBA" id="ARBA00005801"/>
    </source>
</evidence>
<comment type="similarity">
    <text evidence="2">Belongs to the peptidase A24 family.</text>
</comment>
<dbReference type="EMBL" id="PEYV01000041">
    <property type="protein sequence ID" value="PIS21478.1"/>
    <property type="molecule type" value="Genomic_DNA"/>
</dbReference>